<gene>
    <name evidence="1" type="ORF">K3G42_002154</name>
</gene>
<proteinExistence type="predicted"/>
<keyword evidence="2" id="KW-1185">Reference proteome</keyword>
<sequence>MQLVDFVRYFDVLEICHLSADALLREETPSGWNISCFQGGWIRGYTAGGRQSFSPQGVDTFWIRTPNITCC</sequence>
<evidence type="ECO:0000313" key="2">
    <source>
        <dbReference type="Proteomes" id="UP000827872"/>
    </source>
</evidence>
<accession>A0ACB8EFN7</accession>
<evidence type="ECO:0000313" key="1">
    <source>
        <dbReference type="EMBL" id="KAH7991150.1"/>
    </source>
</evidence>
<dbReference type="Proteomes" id="UP000827872">
    <property type="component" value="Linkage Group LG03"/>
</dbReference>
<protein>
    <submittedName>
        <fullName evidence="1">Uncharacterized protein</fullName>
    </submittedName>
</protein>
<reference evidence="1" key="1">
    <citation type="submission" date="2021-08" db="EMBL/GenBank/DDBJ databases">
        <title>The first chromosome-level gecko genome reveals the dynamic sex chromosomes of Neotropical dwarf geckos (Sphaerodactylidae: Sphaerodactylus).</title>
        <authorList>
            <person name="Pinto B.J."/>
            <person name="Keating S.E."/>
            <person name="Gamble T."/>
        </authorList>
    </citation>
    <scope>NUCLEOTIDE SEQUENCE</scope>
    <source>
        <strain evidence="1">TG3544</strain>
    </source>
</reference>
<comment type="caution">
    <text evidence="1">The sequence shown here is derived from an EMBL/GenBank/DDBJ whole genome shotgun (WGS) entry which is preliminary data.</text>
</comment>
<organism evidence="1 2">
    <name type="scientific">Sphaerodactylus townsendi</name>
    <dbReference type="NCBI Taxonomy" id="933632"/>
    <lineage>
        <taxon>Eukaryota</taxon>
        <taxon>Metazoa</taxon>
        <taxon>Chordata</taxon>
        <taxon>Craniata</taxon>
        <taxon>Vertebrata</taxon>
        <taxon>Euteleostomi</taxon>
        <taxon>Lepidosauria</taxon>
        <taxon>Squamata</taxon>
        <taxon>Bifurcata</taxon>
        <taxon>Gekkota</taxon>
        <taxon>Sphaerodactylidae</taxon>
        <taxon>Sphaerodactylus</taxon>
    </lineage>
</organism>
<name>A0ACB8EFN7_9SAUR</name>
<dbReference type="EMBL" id="CM037616">
    <property type="protein sequence ID" value="KAH7991150.1"/>
    <property type="molecule type" value="Genomic_DNA"/>
</dbReference>